<evidence type="ECO:0000313" key="14">
    <source>
        <dbReference type="Proteomes" id="UP000516369"/>
    </source>
</evidence>
<dbReference type="AlphaFoldDB" id="A0A7H1N6L9"/>
<keyword evidence="6 8" id="KW-0520">NAD</keyword>
<dbReference type="InterPro" id="IPR001236">
    <property type="entry name" value="Lactate/malate_DH_N"/>
</dbReference>
<name>A0A7H1N6L9_9PROT</name>
<comment type="subunit">
    <text evidence="8">Homotetramer.</text>
</comment>
<dbReference type="Pfam" id="PF00056">
    <property type="entry name" value="Ldh_1_N"/>
    <property type="match status" value="1"/>
</dbReference>
<dbReference type="PANTHER" id="PTHR43128:SF16">
    <property type="entry name" value="L-LACTATE DEHYDROGENASE"/>
    <property type="match status" value="1"/>
</dbReference>
<dbReference type="InterPro" id="IPR018177">
    <property type="entry name" value="L-lactate_DH_AS"/>
</dbReference>
<evidence type="ECO:0000256" key="1">
    <source>
        <dbReference type="ARBA" id="ARBA00003966"/>
    </source>
</evidence>
<dbReference type="EC" id="1.1.1.27" evidence="4 8"/>
<comment type="caution">
    <text evidence="8">Lacks conserved residue(s) required for the propagation of feature annotation.</text>
</comment>
<evidence type="ECO:0000256" key="2">
    <source>
        <dbReference type="ARBA" id="ARBA00004843"/>
    </source>
</evidence>
<dbReference type="Pfam" id="PF02866">
    <property type="entry name" value="Ldh_1_C"/>
    <property type="match status" value="1"/>
</dbReference>
<dbReference type="InterPro" id="IPR022383">
    <property type="entry name" value="Lactate/malate_DH_C"/>
</dbReference>
<gene>
    <name evidence="8" type="primary">ldh</name>
    <name evidence="13" type="ORF">HQ394_15290</name>
</gene>
<feature type="domain" description="Lactate/malate dehydrogenase C-terminal" evidence="12">
    <location>
        <begin position="142"/>
        <end position="305"/>
    </location>
</feature>
<evidence type="ECO:0000256" key="7">
    <source>
        <dbReference type="ARBA" id="ARBA00049258"/>
    </source>
</evidence>
<proteinExistence type="inferred from homology"/>
<feature type="binding site" evidence="10">
    <location>
        <position position="92"/>
    </location>
    <ligand>
        <name>NAD(+)</name>
        <dbReference type="ChEBI" id="CHEBI:57540"/>
    </ligand>
</feature>
<comment type="function">
    <text evidence="1">Catalyzes the reversible oxidation of malate to oxaloacetate.</text>
</comment>
<evidence type="ECO:0000256" key="6">
    <source>
        <dbReference type="ARBA" id="ARBA00023027"/>
    </source>
</evidence>
<feature type="binding site" evidence="8 10">
    <location>
        <position position="32"/>
    </location>
    <ligand>
        <name>NAD(+)</name>
        <dbReference type="ChEBI" id="CHEBI:57540"/>
    </ligand>
</feature>
<feature type="binding site" evidence="8">
    <location>
        <position position="11"/>
    </location>
    <ligand>
        <name>NAD(+)</name>
        <dbReference type="ChEBI" id="CHEBI:57540"/>
    </ligand>
</feature>
<dbReference type="KEGG" id="dvn:HQ394_15290"/>
<comment type="catalytic activity">
    <reaction evidence="7 8">
        <text>(S)-lactate + NAD(+) = pyruvate + NADH + H(+)</text>
        <dbReference type="Rhea" id="RHEA:23444"/>
        <dbReference type="ChEBI" id="CHEBI:15361"/>
        <dbReference type="ChEBI" id="CHEBI:15378"/>
        <dbReference type="ChEBI" id="CHEBI:16651"/>
        <dbReference type="ChEBI" id="CHEBI:57540"/>
        <dbReference type="ChEBI" id="CHEBI:57945"/>
        <dbReference type="EC" id="1.1.1.27"/>
    </reaction>
</comment>
<feature type="binding site" evidence="8">
    <location>
        <position position="227"/>
    </location>
    <ligand>
        <name>substrate</name>
    </ligand>
</feature>
<reference evidence="13 14" key="1">
    <citation type="submission" date="2020-05" db="EMBL/GenBank/DDBJ databases">
        <title>Complete closed genome sequence of Defluviicoccus vanus.</title>
        <authorList>
            <person name="Bessarab I."/>
            <person name="Arumugam K."/>
            <person name="Maszenan A.M."/>
            <person name="Seviour R.J."/>
            <person name="Williams R.B."/>
        </authorList>
    </citation>
    <scope>NUCLEOTIDE SEQUENCE [LARGE SCALE GENOMIC DNA]</scope>
    <source>
        <strain evidence="13 14">Ben 114</strain>
    </source>
</reference>
<keyword evidence="8" id="KW-0597">Phosphoprotein</keyword>
<feature type="domain" description="Lactate/malate dehydrogenase N-terminal" evidence="11">
    <location>
        <begin position="1"/>
        <end position="139"/>
    </location>
</feature>
<evidence type="ECO:0000256" key="8">
    <source>
        <dbReference type="HAMAP-Rule" id="MF_00488"/>
    </source>
</evidence>
<dbReference type="CDD" id="cd05292">
    <property type="entry name" value="LDH_2"/>
    <property type="match status" value="1"/>
</dbReference>
<dbReference type="EMBL" id="CP053923">
    <property type="protein sequence ID" value="QNT71355.1"/>
    <property type="molecule type" value="Genomic_DNA"/>
</dbReference>
<dbReference type="GO" id="GO:0004459">
    <property type="term" value="F:L-lactate dehydrogenase (NAD+) activity"/>
    <property type="evidence" value="ECO:0007669"/>
    <property type="project" value="UniProtKB-UniRule"/>
</dbReference>
<feature type="binding site" evidence="8">
    <location>
        <begin position="117"/>
        <end position="120"/>
    </location>
    <ligand>
        <name>substrate</name>
    </ligand>
</feature>
<dbReference type="UniPathway" id="UPA00554">
    <property type="reaction ID" value="UER00611"/>
</dbReference>
<evidence type="ECO:0000256" key="9">
    <source>
        <dbReference type="PIRSR" id="PIRSR000102-1"/>
    </source>
</evidence>
<evidence type="ECO:0000313" key="13">
    <source>
        <dbReference type="EMBL" id="QNT71355.1"/>
    </source>
</evidence>
<feature type="binding site" evidence="8">
    <location>
        <position position="98"/>
    </location>
    <ligand>
        <name>NAD(+)</name>
        <dbReference type="ChEBI" id="CHEBI:57540"/>
    </ligand>
</feature>
<feature type="binding site" evidence="8">
    <location>
        <position position="140"/>
    </location>
    <ligand>
        <name>NAD(+)</name>
        <dbReference type="ChEBI" id="CHEBI:57540"/>
    </ligand>
</feature>
<dbReference type="SUPFAM" id="SSF51735">
    <property type="entry name" value="NAD(P)-binding Rossmann-fold domains"/>
    <property type="match status" value="1"/>
</dbReference>
<feature type="active site" description="Proton acceptor" evidence="8 9">
    <location>
        <position position="172"/>
    </location>
</feature>
<comment type="pathway">
    <text evidence="2 8">Fermentation; pyruvate fermentation to lactate; (S)-lactate from pyruvate: step 1/1.</text>
</comment>
<dbReference type="PANTHER" id="PTHR43128">
    <property type="entry name" value="L-2-HYDROXYCARBOXYLATE DEHYDROGENASE (NAD(P)(+))"/>
    <property type="match status" value="1"/>
</dbReference>
<dbReference type="Gene3D" id="3.90.110.10">
    <property type="entry name" value="Lactate dehydrogenase/glycoside hydrolase, family 4, C-terminal"/>
    <property type="match status" value="1"/>
</dbReference>
<feature type="binding site" evidence="8">
    <location>
        <begin position="76"/>
        <end position="77"/>
    </location>
    <ligand>
        <name>NAD(+)</name>
        <dbReference type="ChEBI" id="CHEBI:57540"/>
    </ligand>
</feature>
<keyword evidence="8" id="KW-0963">Cytoplasm</keyword>
<protein>
    <recommendedName>
        <fullName evidence="4 8">L-lactate dehydrogenase</fullName>
        <shortName evidence="8">L-LDH</shortName>
        <ecNumber evidence="4 8">1.1.1.27</ecNumber>
    </recommendedName>
</protein>
<feature type="modified residue" description="Phosphotyrosine" evidence="8">
    <location>
        <position position="218"/>
    </location>
</feature>
<organism evidence="13 14">
    <name type="scientific">Defluviicoccus vanus</name>
    <dbReference type="NCBI Taxonomy" id="111831"/>
    <lineage>
        <taxon>Bacteria</taxon>
        <taxon>Pseudomonadati</taxon>
        <taxon>Pseudomonadota</taxon>
        <taxon>Alphaproteobacteria</taxon>
        <taxon>Rhodospirillales</taxon>
        <taxon>Rhodospirillaceae</taxon>
        <taxon>Defluviicoccus</taxon>
    </lineage>
</organism>
<comment type="subcellular location">
    <subcellularLocation>
        <location evidence="8">Cytoplasm</location>
    </subcellularLocation>
</comment>
<dbReference type="PROSITE" id="PS00064">
    <property type="entry name" value="L_LDH"/>
    <property type="match status" value="1"/>
</dbReference>
<dbReference type="InterPro" id="IPR015955">
    <property type="entry name" value="Lactate_DH/Glyco_Ohase_4_C"/>
</dbReference>
<dbReference type="GO" id="GO:0005737">
    <property type="term" value="C:cytoplasm"/>
    <property type="evidence" value="ECO:0007669"/>
    <property type="project" value="UniProtKB-SubCell"/>
</dbReference>
<dbReference type="HAMAP" id="MF_00488">
    <property type="entry name" value="Lactate_dehydrog"/>
    <property type="match status" value="1"/>
</dbReference>
<evidence type="ECO:0000256" key="5">
    <source>
        <dbReference type="ARBA" id="ARBA00023002"/>
    </source>
</evidence>
<dbReference type="GO" id="GO:0006096">
    <property type="term" value="P:glycolytic process"/>
    <property type="evidence" value="ECO:0007669"/>
    <property type="project" value="UniProtKB-UniRule"/>
</dbReference>
<dbReference type="InterPro" id="IPR001557">
    <property type="entry name" value="L-lactate/malate_DH"/>
</dbReference>
<evidence type="ECO:0000256" key="3">
    <source>
        <dbReference type="ARBA" id="ARBA00006054"/>
    </source>
</evidence>
<feature type="binding site" evidence="8">
    <location>
        <position position="85"/>
    </location>
    <ligand>
        <name>substrate</name>
    </ligand>
</feature>
<evidence type="ECO:0000256" key="4">
    <source>
        <dbReference type="ARBA" id="ARBA00012967"/>
    </source>
</evidence>
<comment type="function">
    <text evidence="8">Catalyzes the conversion of lactate to pyruvate.</text>
</comment>
<dbReference type="Proteomes" id="UP000516369">
    <property type="component" value="Chromosome"/>
</dbReference>
<feature type="binding site" evidence="8">
    <location>
        <begin position="145"/>
        <end position="148"/>
    </location>
    <ligand>
        <name>substrate</name>
    </ligand>
</feature>
<evidence type="ECO:0000256" key="10">
    <source>
        <dbReference type="PIRSR" id="PIRSR000102-3"/>
    </source>
</evidence>
<feature type="binding site" evidence="8">
    <location>
        <position position="62"/>
    </location>
    <ligand>
        <name>NAD(+)</name>
        <dbReference type="ChEBI" id="CHEBI:57540"/>
    </ligand>
</feature>
<dbReference type="GO" id="GO:0006089">
    <property type="term" value="P:lactate metabolic process"/>
    <property type="evidence" value="ECO:0007669"/>
    <property type="project" value="TreeGrafter"/>
</dbReference>
<dbReference type="InterPro" id="IPR011304">
    <property type="entry name" value="L-lactate_DH"/>
</dbReference>
<sequence length="310" mass="31975">MKVGVIGAGLVGSAAAYALTLNGVANEIVIVDLNPDLARAQAEDISHAVPFAHATVVREGGYADLDGAAVIIICAGVNQKPGETRLQLLDRNAAVFRSIIPPILAAAPDALLVIATNPVDIMTQAATRISGLPPSRVIGSGTILDTARFQALLAEHMAIAPQSVHAYVIGEHGDSEVLVWSSAVAGTISATAFAALSRVPLTQAVKAGIDDGVRNAAYTIIAGKGATNYGIGAGLSRLVRAILRDERSVMTVAIINEEVGGIREVALSLPRVIGREGVLLNVDPALDLEEVEALRRSATILKEAADALGI</sequence>
<dbReference type="SUPFAM" id="SSF56327">
    <property type="entry name" value="LDH C-terminal domain-like"/>
    <property type="match status" value="1"/>
</dbReference>
<dbReference type="Gene3D" id="3.40.50.720">
    <property type="entry name" value="NAD(P)-binding Rossmann-like Domain"/>
    <property type="match status" value="1"/>
</dbReference>
<accession>A0A7H1N6L9</accession>
<dbReference type="InterPro" id="IPR036291">
    <property type="entry name" value="NAD(P)-bd_dom_sf"/>
</dbReference>
<dbReference type="PIRSF" id="PIRSF000102">
    <property type="entry name" value="Lac_mal_DH"/>
    <property type="match status" value="1"/>
</dbReference>
<comment type="similarity">
    <text evidence="3 8">Belongs to the LDH/MDH superfamily. LDH family.</text>
</comment>
<evidence type="ECO:0000259" key="11">
    <source>
        <dbReference type="Pfam" id="PF00056"/>
    </source>
</evidence>
<dbReference type="PRINTS" id="PR00086">
    <property type="entry name" value="LLDHDRGNASE"/>
</dbReference>
<feature type="binding site" evidence="8">
    <location>
        <position position="79"/>
    </location>
    <ligand>
        <name>substrate</name>
    </ligand>
</feature>
<dbReference type="RefSeq" id="WP_190263331.1">
    <property type="nucleotide sequence ID" value="NZ_CP053923.1"/>
</dbReference>
<feature type="binding site" evidence="8">
    <location>
        <begin position="115"/>
        <end position="117"/>
    </location>
    <ligand>
        <name>NAD(+)</name>
        <dbReference type="ChEBI" id="CHEBI:57540"/>
    </ligand>
</feature>
<dbReference type="NCBIfam" id="TIGR01771">
    <property type="entry name" value="L-LDH-NAD"/>
    <property type="match status" value="1"/>
</dbReference>
<feature type="binding site" evidence="10">
    <location>
        <begin position="7"/>
        <end position="12"/>
    </location>
    <ligand>
        <name>NAD(+)</name>
        <dbReference type="ChEBI" id="CHEBI:57540"/>
    </ligand>
</feature>
<keyword evidence="14" id="KW-1185">Reference proteome</keyword>
<evidence type="ECO:0000259" key="12">
    <source>
        <dbReference type="Pfam" id="PF02866"/>
    </source>
</evidence>
<keyword evidence="5 8" id="KW-0560">Oxidoreductase</keyword>